<dbReference type="Proteomes" id="UP000016662">
    <property type="component" value="Unassembled WGS sequence"/>
</dbReference>
<dbReference type="InterPro" id="IPR006121">
    <property type="entry name" value="HMA_dom"/>
</dbReference>
<sequence>MGKIKENSNQVQLHCIYYSTISQKMQPQILLIFITYCAKWENIAHIILCRAISASSKSYKNQHVFLKSRIVQFLRHIRTMFCRRKFFWYKLLTNTPTGYIIDTGRPFRSYPEKRRKAVSIMVKTTLKIDGMMCSMCEAHMNDLVRQNCSVKKVTSSAKNGETVVISEEPLDISMLDKEIKGIGYTLLSHESEPYEKKGLFHRK</sequence>
<dbReference type="eggNOG" id="COG2608">
    <property type="taxonomic scope" value="Bacteria"/>
</dbReference>
<organism evidence="1 2">
    <name type="scientific">Ruminococcus callidus ATCC 27760</name>
    <dbReference type="NCBI Taxonomy" id="411473"/>
    <lineage>
        <taxon>Bacteria</taxon>
        <taxon>Bacillati</taxon>
        <taxon>Bacillota</taxon>
        <taxon>Clostridia</taxon>
        <taxon>Eubacteriales</taxon>
        <taxon>Oscillospiraceae</taxon>
        <taxon>Ruminococcus</taxon>
    </lineage>
</organism>
<proteinExistence type="predicted"/>
<dbReference type="PATRIC" id="fig|411473.3.peg.2887"/>
<comment type="caution">
    <text evidence="1">The sequence shown here is derived from an EMBL/GenBank/DDBJ whole genome shotgun (WGS) entry which is preliminary data.</text>
</comment>
<dbReference type="SUPFAM" id="SSF55008">
    <property type="entry name" value="HMA, heavy metal-associated domain"/>
    <property type="match status" value="1"/>
</dbReference>
<dbReference type="HOGENOM" id="CLU_1348103_0_0_9"/>
<dbReference type="EMBL" id="AWVF01000463">
    <property type="protein sequence ID" value="ERJ86820.1"/>
    <property type="molecule type" value="Genomic_DNA"/>
</dbReference>
<dbReference type="InterPro" id="IPR036163">
    <property type="entry name" value="HMA_dom_sf"/>
</dbReference>
<dbReference type="Gene3D" id="3.30.70.100">
    <property type="match status" value="1"/>
</dbReference>
<keyword evidence="2" id="KW-1185">Reference proteome</keyword>
<accession>U2K3X3</accession>
<dbReference type="AlphaFoldDB" id="U2K3X3"/>
<gene>
    <name evidence="1" type="ORF">RUMCAL_03439</name>
</gene>
<reference evidence="1 2" key="1">
    <citation type="submission" date="2013-07" db="EMBL/GenBank/DDBJ databases">
        <authorList>
            <person name="Weinstock G."/>
            <person name="Sodergren E."/>
            <person name="Wylie T."/>
            <person name="Fulton L."/>
            <person name="Fulton R."/>
            <person name="Fronick C."/>
            <person name="O'Laughlin M."/>
            <person name="Godfrey J."/>
            <person name="Miner T."/>
            <person name="Herter B."/>
            <person name="Appelbaum E."/>
            <person name="Cordes M."/>
            <person name="Lek S."/>
            <person name="Wollam A."/>
            <person name="Pepin K.H."/>
            <person name="Palsikar V.B."/>
            <person name="Mitreva M."/>
            <person name="Wilson R.K."/>
        </authorList>
    </citation>
    <scope>NUCLEOTIDE SEQUENCE [LARGE SCALE GENOMIC DNA]</scope>
    <source>
        <strain evidence="1 2">ATCC 27760</strain>
    </source>
</reference>
<protein>
    <submittedName>
        <fullName evidence="1">Uncharacterized protein</fullName>
    </submittedName>
</protein>
<dbReference type="GO" id="GO:0046872">
    <property type="term" value="F:metal ion binding"/>
    <property type="evidence" value="ECO:0007669"/>
    <property type="project" value="InterPro"/>
</dbReference>
<dbReference type="STRING" id="411473.RUMCAL_03439"/>
<evidence type="ECO:0000313" key="2">
    <source>
        <dbReference type="Proteomes" id="UP000016662"/>
    </source>
</evidence>
<dbReference type="CDD" id="cd00371">
    <property type="entry name" value="HMA"/>
    <property type="match status" value="1"/>
</dbReference>
<name>U2K3X3_9FIRM</name>
<evidence type="ECO:0000313" key="1">
    <source>
        <dbReference type="EMBL" id="ERJ86820.1"/>
    </source>
</evidence>